<dbReference type="Gene3D" id="3.40.30.50">
    <property type="entry name" value="Sep15/SelM thioredoxin-like domain, active-site redox motif"/>
    <property type="match status" value="1"/>
</dbReference>
<name>A0A8C4Q713_EPTBU</name>
<dbReference type="InterPro" id="IPR038219">
    <property type="entry name" value="Sep15/SelM_sf"/>
</dbReference>
<organism evidence="3 4">
    <name type="scientific">Eptatretus burgeri</name>
    <name type="common">Inshore hagfish</name>
    <dbReference type="NCBI Taxonomy" id="7764"/>
    <lineage>
        <taxon>Eukaryota</taxon>
        <taxon>Metazoa</taxon>
        <taxon>Chordata</taxon>
        <taxon>Craniata</taxon>
        <taxon>Vertebrata</taxon>
        <taxon>Cyclostomata</taxon>
        <taxon>Myxini</taxon>
        <taxon>Myxiniformes</taxon>
        <taxon>Myxinidae</taxon>
        <taxon>Eptatretinae</taxon>
        <taxon>Eptatretus</taxon>
    </lineage>
</organism>
<dbReference type="AlphaFoldDB" id="A0A8C4Q713"/>
<dbReference type="Pfam" id="PF08806">
    <property type="entry name" value="Sep15_SelM"/>
    <property type="match status" value="1"/>
</dbReference>
<dbReference type="Proteomes" id="UP000694388">
    <property type="component" value="Unplaced"/>
</dbReference>
<comment type="similarity">
    <text evidence="1">Belongs to the selenoprotein M/F family.</text>
</comment>
<evidence type="ECO:0000313" key="4">
    <source>
        <dbReference type="Proteomes" id="UP000694388"/>
    </source>
</evidence>
<evidence type="ECO:0000313" key="3">
    <source>
        <dbReference type="Ensembl" id="ENSEBUP00000010788.1"/>
    </source>
</evidence>
<evidence type="ECO:0000259" key="2">
    <source>
        <dbReference type="Pfam" id="PF08806"/>
    </source>
</evidence>
<dbReference type="Ensembl" id="ENSEBUT00000011343.1">
    <property type="protein sequence ID" value="ENSEBUP00000010788.1"/>
    <property type="gene ID" value="ENSEBUG00000006933.1"/>
</dbReference>
<accession>A0A8C4Q713</accession>
<feature type="domain" description="Selenoprotein F/M" evidence="2">
    <location>
        <begin position="26"/>
        <end position="73"/>
    </location>
</feature>
<protein>
    <submittedName>
        <fullName evidence="3">Selenoprotein M</fullName>
    </submittedName>
</protein>
<reference evidence="3" key="2">
    <citation type="submission" date="2025-09" db="UniProtKB">
        <authorList>
            <consortium name="Ensembl"/>
        </authorList>
    </citation>
    <scope>IDENTIFICATION</scope>
</reference>
<dbReference type="InterPro" id="IPR036249">
    <property type="entry name" value="Thioredoxin-like_sf"/>
</dbReference>
<evidence type="ECO:0000256" key="1">
    <source>
        <dbReference type="ARBA" id="ARBA00005742"/>
    </source>
</evidence>
<dbReference type="InterPro" id="IPR014912">
    <property type="entry name" value="Sep15_SelM_dom"/>
</dbReference>
<dbReference type="SUPFAM" id="SSF52833">
    <property type="entry name" value="Thioredoxin-like"/>
    <property type="match status" value="1"/>
</dbReference>
<sequence length="102" mass="11756">MMMMMNPPRSLSLKILTMILLNNNSSHNLVFNHIPGADPELVLLDSYYKELQRVALEEMTRDQIVELLSELGFHRKPSLDAPVAPEYLFAPLRPKHRSKNDL</sequence>
<reference evidence="3" key="1">
    <citation type="submission" date="2025-08" db="UniProtKB">
        <authorList>
            <consortium name="Ensembl"/>
        </authorList>
    </citation>
    <scope>IDENTIFICATION</scope>
</reference>
<dbReference type="GeneTree" id="ENSGT00940000154284"/>
<proteinExistence type="inferred from homology"/>
<keyword evidence="4" id="KW-1185">Reference proteome</keyword>